<reference evidence="2 3" key="1">
    <citation type="submission" date="2019-11" db="EMBL/GenBank/DDBJ databases">
        <title>Isolation of a new High Light Tolerant Cyanobacteria.</title>
        <authorList>
            <person name="Dobson Z."/>
            <person name="Vaughn N."/>
            <person name="Vaughn M."/>
            <person name="Fromme P."/>
            <person name="Mazor Y."/>
        </authorList>
    </citation>
    <scope>NUCLEOTIDE SEQUENCE [LARGE SCALE GENOMIC DNA]</scope>
    <source>
        <strain evidence="2 3">0216</strain>
    </source>
</reference>
<dbReference type="InterPro" id="IPR001375">
    <property type="entry name" value="Peptidase_S9_cat"/>
</dbReference>
<name>A0A844GU23_9CHRO</name>
<dbReference type="InterPro" id="IPR050585">
    <property type="entry name" value="Xaa-Pro_dipeptidyl-ppase/CocE"/>
</dbReference>
<evidence type="ECO:0000313" key="2">
    <source>
        <dbReference type="EMBL" id="MTF38298.1"/>
    </source>
</evidence>
<comment type="caution">
    <text evidence="2">The sequence shown here is derived from an EMBL/GenBank/DDBJ whole genome shotgun (WGS) entry which is preliminary data.</text>
</comment>
<sequence length="630" mass="70996">MTEVNCVSYGKWRSPLTSDLIVSATIGLSTPRFDGEDIYWLESRPLEGGRSVIVKYSPNGEHQDITPAPFNVRSRVHEYGGGAFLVQDSTVYFCNNSDQRVYIQKVGESPQPLTPESKLRYADFCLDKSHNRLICVCEDHSEENHEPQNKLVTINIITGEVKTLCEGADFYASPRISPNNSQLAWLSWNHPNMPWDSTELHLADINPDGSLTNITLVAGGENESICQPEFSPNGILYFSGDRSLWWNLYYRDEKGNIHSAYPLDAEFGYPHWVFGESVYGFEREDKIICTYTQDGCWFLGSIDKKTKSLTDYEIPFTNIAYLQVQGEEILFAGSSPSQPGAIVKMNLNHGQYEILKQSSNTIIDEGYISQPIPLEFPTSNGQTAYAWYYPPQNKDFVAPEGELPPLLVKSHGGPTAMTSASYNLRIQYWTSRGFAFVDVNYGGSTGYGRDYRQRLKGNWGIVDVEDCVNVAQYLVKEGKVDGDKLAISGGSAGGYTTLAALTFFDTFKAGASYYGVSDLEILATDTHKFESRYLDSLIGKYPEEKEIYQMRSPLYHIDKLSCPVIFFQGLEDKVVPPNQAEMMYNALKEKGIKTSYITFADEQHGFRKAENIKKALDTEYNFYIEIFSNH</sequence>
<dbReference type="GO" id="GO:0008236">
    <property type="term" value="F:serine-type peptidase activity"/>
    <property type="evidence" value="ECO:0007669"/>
    <property type="project" value="InterPro"/>
</dbReference>
<feature type="domain" description="Peptidase S9 prolyl oligopeptidase catalytic" evidence="1">
    <location>
        <begin position="421"/>
        <end position="628"/>
    </location>
</feature>
<dbReference type="AlphaFoldDB" id="A0A844GU23"/>
<dbReference type="Pfam" id="PF00326">
    <property type="entry name" value="Peptidase_S9"/>
    <property type="match status" value="1"/>
</dbReference>
<dbReference type="Gene3D" id="2.120.10.30">
    <property type="entry name" value="TolB, C-terminal domain"/>
    <property type="match status" value="1"/>
</dbReference>
<dbReference type="PANTHER" id="PTHR43056">
    <property type="entry name" value="PEPTIDASE S9 PROLYL OLIGOPEPTIDASE"/>
    <property type="match status" value="1"/>
</dbReference>
<protein>
    <submittedName>
        <fullName evidence="2">Prolyl oligopeptidase family serine peptidase</fullName>
    </submittedName>
</protein>
<dbReference type="InterPro" id="IPR029058">
    <property type="entry name" value="AB_hydrolase_fold"/>
</dbReference>
<evidence type="ECO:0000259" key="1">
    <source>
        <dbReference type="Pfam" id="PF00326"/>
    </source>
</evidence>
<gene>
    <name evidence="2" type="ORF">GGC33_05100</name>
</gene>
<dbReference type="EMBL" id="WMIA01000004">
    <property type="protein sequence ID" value="MTF38298.1"/>
    <property type="molecule type" value="Genomic_DNA"/>
</dbReference>
<dbReference type="PANTHER" id="PTHR43056:SF5">
    <property type="entry name" value="PEPTIDASE S9 PROLYL OLIGOPEPTIDASE CATALYTIC DOMAIN-CONTAINING PROTEIN"/>
    <property type="match status" value="1"/>
</dbReference>
<proteinExistence type="predicted"/>
<dbReference type="Proteomes" id="UP000437131">
    <property type="component" value="Unassembled WGS sequence"/>
</dbReference>
<accession>A0A844GU23</accession>
<dbReference type="Gene3D" id="3.40.50.1820">
    <property type="entry name" value="alpha/beta hydrolase"/>
    <property type="match status" value="1"/>
</dbReference>
<dbReference type="SUPFAM" id="SSF82171">
    <property type="entry name" value="DPP6 N-terminal domain-like"/>
    <property type="match status" value="1"/>
</dbReference>
<dbReference type="InterPro" id="IPR011042">
    <property type="entry name" value="6-blade_b-propeller_TolB-like"/>
</dbReference>
<dbReference type="RefSeq" id="WP_155083204.1">
    <property type="nucleotide sequence ID" value="NZ_WMIA01000004.1"/>
</dbReference>
<dbReference type="GO" id="GO:0006508">
    <property type="term" value="P:proteolysis"/>
    <property type="evidence" value="ECO:0007669"/>
    <property type="project" value="InterPro"/>
</dbReference>
<dbReference type="SUPFAM" id="SSF53474">
    <property type="entry name" value="alpha/beta-Hydrolases"/>
    <property type="match status" value="1"/>
</dbReference>
<organism evidence="2 3">
    <name type="scientific">Cyanobacterium aponinum 0216</name>
    <dbReference type="NCBI Taxonomy" id="2676140"/>
    <lineage>
        <taxon>Bacteria</taxon>
        <taxon>Bacillati</taxon>
        <taxon>Cyanobacteriota</taxon>
        <taxon>Cyanophyceae</taxon>
        <taxon>Oscillatoriophycideae</taxon>
        <taxon>Chroococcales</taxon>
        <taxon>Geminocystaceae</taxon>
        <taxon>Cyanobacterium</taxon>
    </lineage>
</organism>
<evidence type="ECO:0000313" key="3">
    <source>
        <dbReference type="Proteomes" id="UP000437131"/>
    </source>
</evidence>